<dbReference type="HAMAP" id="MF_01477">
    <property type="entry name" value="Iojap_RsfS"/>
    <property type="match status" value="1"/>
</dbReference>
<comment type="subunit">
    <text evidence="2">Interacts with ribosomal protein uL14 (rplN).</text>
</comment>
<dbReference type="PANTHER" id="PTHR21043:SF0">
    <property type="entry name" value="MITOCHONDRIAL ASSEMBLY OF RIBOSOMAL LARGE SUBUNIT PROTEIN 1"/>
    <property type="match status" value="1"/>
</dbReference>
<reference evidence="3" key="1">
    <citation type="submission" date="2021-02" db="EMBL/GenBank/DDBJ databases">
        <title>Thiocyanate and organic carbon inputs drive convergent selection for specific autotrophic Afipia and Thiobacillus strains within complex microbiomes.</title>
        <authorList>
            <person name="Huddy R.J."/>
            <person name="Sachdeva R."/>
            <person name="Kadzinga F."/>
            <person name="Kantor R.S."/>
            <person name="Harrison S.T.L."/>
            <person name="Banfield J.F."/>
        </authorList>
    </citation>
    <scope>NUCLEOTIDE SEQUENCE</scope>
    <source>
        <strain evidence="3">SCN18_10_11_15_R4_P_38_20</strain>
    </source>
</reference>
<organism evidence="3 4">
    <name type="scientific">Candidatus Paracaedimonas acanthamoebae</name>
    <dbReference type="NCBI Taxonomy" id="244581"/>
    <lineage>
        <taxon>Bacteria</taxon>
        <taxon>Pseudomonadati</taxon>
        <taxon>Pseudomonadota</taxon>
        <taxon>Alphaproteobacteria</taxon>
        <taxon>Holosporales</taxon>
        <taxon>Caedimonadaceae</taxon>
        <taxon>Candidatus Paracaedimonas</taxon>
    </lineage>
</organism>
<dbReference type="GO" id="GO:0043023">
    <property type="term" value="F:ribosomal large subunit binding"/>
    <property type="evidence" value="ECO:0007669"/>
    <property type="project" value="TreeGrafter"/>
</dbReference>
<dbReference type="GO" id="GO:0005737">
    <property type="term" value="C:cytoplasm"/>
    <property type="evidence" value="ECO:0007669"/>
    <property type="project" value="UniProtKB-SubCell"/>
</dbReference>
<dbReference type="GO" id="GO:0090071">
    <property type="term" value="P:negative regulation of ribosome biogenesis"/>
    <property type="evidence" value="ECO:0007669"/>
    <property type="project" value="UniProtKB-UniRule"/>
</dbReference>
<dbReference type="GO" id="GO:0042256">
    <property type="term" value="P:cytosolic ribosome assembly"/>
    <property type="evidence" value="ECO:0007669"/>
    <property type="project" value="UniProtKB-UniRule"/>
</dbReference>
<protein>
    <recommendedName>
        <fullName evidence="2">Ribosomal silencing factor RsfS</fullName>
    </recommendedName>
</protein>
<name>A0A8J7PXM7_9PROT</name>
<evidence type="ECO:0000256" key="1">
    <source>
        <dbReference type="ARBA" id="ARBA00010574"/>
    </source>
</evidence>
<dbReference type="Pfam" id="PF02410">
    <property type="entry name" value="RsfS"/>
    <property type="match status" value="1"/>
</dbReference>
<evidence type="ECO:0000256" key="2">
    <source>
        <dbReference type="HAMAP-Rule" id="MF_01477"/>
    </source>
</evidence>
<dbReference type="AlphaFoldDB" id="A0A8J7PXM7"/>
<comment type="function">
    <text evidence="2">Functions as a ribosomal silencing factor. Interacts with ribosomal protein uL14 (rplN), blocking formation of intersubunit bridge B8. Prevents association of the 30S and 50S ribosomal subunits and the formation of functional ribosomes, thus repressing translation.</text>
</comment>
<dbReference type="Gene3D" id="3.30.460.10">
    <property type="entry name" value="Beta Polymerase, domain 2"/>
    <property type="match status" value="1"/>
</dbReference>
<dbReference type="InterPro" id="IPR043519">
    <property type="entry name" value="NT_sf"/>
</dbReference>
<keyword evidence="2" id="KW-0963">Cytoplasm</keyword>
<comment type="subcellular location">
    <subcellularLocation>
        <location evidence="2">Cytoplasm</location>
    </subcellularLocation>
</comment>
<evidence type="ECO:0000313" key="3">
    <source>
        <dbReference type="EMBL" id="MBN9412828.1"/>
    </source>
</evidence>
<accession>A0A8J7PXM7</accession>
<comment type="caution">
    <text evidence="3">The sequence shown here is derived from an EMBL/GenBank/DDBJ whole genome shotgun (WGS) entry which is preliminary data.</text>
</comment>
<proteinExistence type="inferred from homology"/>
<dbReference type="Proteomes" id="UP000664414">
    <property type="component" value="Unassembled WGS sequence"/>
</dbReference>
<dbReference type="PANTHER" id="PTHR21043">
    <property type="entry name" value="IOJAP SUPERFAMILY ORTHOLOG"/>
    <property type="match status" value="1"/>
</dbReference>
<dbReference type="GO" id="GO:0017148">
    <property type="term" value="P:negative regulation of translation"/>
    <property type="evidence" value="ECO:0007669"/>
    <property type="project" value="UniProtKB-UniRule"/>
</dbReference>
<sequence length="133" mass="15186">MMKINSKITTRSQVFDAGLISFIKNFLEDHKVEDISIIDLFNKSVMSDYLIIGTGRSQKHARMSIEILHLELAKQGYKQIVVEGLPNSEWVLLDAGSAIVHLFTSEMRDSYNLEKMWSSDFRSSHHLEEKVGA</sequence>
<keyword evidence="2" id="KW-0678">Repressor</keyword>
<comment type="similarity">
    <text evidence="1 2">Belongs to the Iojap/RsfS family.</text>
</comment>
<dbReference type="SUPFAM" id="SSF81301">
    <property type="entry name" value="Nucleotidyltransferase"/>
    <property type="match status" value="1"/>
</dbReference>
<evidence type="ECO:0000313" key="4">
    <source>
        <dbReference type="Proteomes" id="UP000664414"/>
    </source>
</evidence>
<dbReference type="NCBIfam" id="TIGR00090">
    <property type="entry name" value="rsfS_iojap_ybeB"/>
    <property type="match status" value="1"/>
</dbReference>
<dbReference type="InterPro" id="IPR004394">
    <property type="entry name" value="Iojap/RsfS/C7orf30"/>
</dbReference>
<keyword evidence="2" id="KW-0810">Translation regulation</keyword>
<dbReference type="EMBL" id="JAFKGL010000013">
    <property type="protein sequence ID" value="MBN9412828.1"/>
    <property type="molecule type" value="Genomic_DNA"/>
</dbReference>
<gene>
    <name evidence="2 3" type="primary">rsfS</name>
    <name evidence="3" type="ORF">J0H12_02725</name>
</gene>